<sequence>MQIIISGVLVILIHCFSVTKAYSENIVKTDVAKRYSSCSLMKTKNGTFARVNISFNAVAGIIGSDELRSRAILFYTYSKEGIPVRSSPLRVEINSSAKARIGMRSENGYVRISGQNIWGSPIDYPWGVTEAFTGEVLVYFYNDDIENWAAVAISSGVDTLGTHYNDNKTAYITFGSEGSCRIIVDPENPPEPDVSMTATAPDWDLGEIKSGEQIIPFSSSQSQFCLEYDHAYATGKKFVINASSQNGAVNNHYQLIGLQDNTQIIPYQLTLDSGSNKVDLPNVPLSTLPLLPGGKTCFLPTFRTFAPKGIKKGDYSDVLTFNIATKA</sequence>
<gene>
    <name evidence="1" type="ORF">ERHA53_43920</name>
</gene>
<evidence type="ECO:0000313" key="2">
    <source>
        <dbReference type="Proteomes" id="UP000677515"/>
    </source>
</evidence>
<evidence type="ECO:0008006" key="3">
    <source>
        <dbReference type="Google" id="ProtNLM"/>
    </source>
</evidence>
<name>A0ABM7N6M9_ERWRD</name>
<accession>A0ABM7N6M9</accession>
<reference evidence="1 2" key="1">
    <citation type="submission" date="2021-01" db="EMBL/GenBank/DDBJ databases">
        <title>Complete genome sequence of Erwinia rhapontici MAFF 311153.</title>
        <authorList>
            <person name="Morohoshi T."/>
            <person name="Someya N."/>
        </authorList>
    </citation>
    <scope>NUCLEOTIDE SEQUENCE [LARGE SCALE GENOMIC DNA]</scope>
    <source>
        <strain evidence="1 2">MAFF 311153</strain>
    </source>
</reference>
<protein>
    <recommendedName>
        <fullName evidence="3">Fimbrial protein</fullName>
    </recommendedName>
</protein>
<dbReference type="RefSeq" id="WP_212813448.1">
    <property type="nucleotide sequence ID" value="NZ_AP024329.1"/>
</dbReference>
<proteinExistence type="predicted"/>
<dbReference type="Proteomes" id="UP000677515">
    <property type="component" value="Chromosome"/>
</dbReference>
<organism evidence="1 2">
    <name type="scientific">Erwinia rhapontici</name>
    <name type="common">Pectobacterium rhapontici</name>
    <dbReference type="NCBI Taxonomy" id="55212"/>
    <lineage>
        <taxon>Bacteria</taxon>
        <taxon>Pseudomonadati</taxon>
        <taxon>Pseudomonadota</taxon>
        <taxon>Gammaproteobacteria</taxon>
        <taxon>Enterobacterales</taxon>
        <taxon>Erwiniaceae</taxon>
        <taxon>Erwinia</taxon>
    </lineage>
</organism>
<keyword evidence="2" id="KW-1185">Reference proteome</keyword>
<evidence type="ECO:0000313" key="1">
    <source>
        <dbReference type="EMBL" id="BCQ37049.1"/>
    </source>
</evidence>
<dbReference type="EMBL" id="AP024329">
    <property type="protein sequence ID" value="BCQ37049.1"/>
    <property type="molecule type" value="Genomic_DNA"/>
</dbReference>